<feature type="domain" description="PROP1-like PPR" evidence="3">
    <location>
        <begin position="397"/>
        <end position="529"/>
    </location>
</feature>
<dbReference type="PROSITE" id="PS51375">
    <property type="entry name" value="PPR"/>
    <property type="match status" value="5"/>
</dbReference>
<sequence length="678" mass="74684">MDDSSSWEQRIRKAGRQGRTDEAIELYETLLQQSSSFLTIRHVNSAIDALARASPPRLEQALQLAQSSPCRVNVYTLGMLLNACARAGDAATAQRWLRQANTLFPRNPITPNEVCYQACMTACVQANDFAACRKLFHEALEKGIPLTVIGYNIVLSAAAKQGDWQTAMAVVKQMQAPNSTTPVPDAVTYGTLLAACEAAGQWLQVLEQAQAMKNEGFHLDVRALSSCLHACQQLGRADQALQLLEQMEALPMIDTQVPDAVAYRLALSACARGGKLAEGLRLLEKLETQFSHEEANVVAYTAAISGCESEGQWKVAFRLVDRMRKRGVQPNEMTFVAVLAACATACARQAFSLASKTSTDLSAPKNITSSEPYQQAMKLLRVMKKDPTVVNPNIHVYNAALRVCAEACDLTGAFALYSELLEGPDSSSNVPEGTVSLKPNIVTFGTLMTACERVGSMEGVSQVFRWMQEFSDPPIKPNEIVYGAALSACRRAQNDERSFFLFEQMLRNQKLRPNVATYNTVLLAQTEANTKISMTRALSVFRSLYNSPYTQPNRQSYQIMIRALALDRRPLEAMTLLQQMQQAGFRPDVDLYTCTVTAFEKTGQPAQALKLMEAMRADGYDFYSNGVLDAAFKQGVQIVSSVQRGLETKKVRRSIDTGLPAPRSFNETIAQWIAPSME</sequence>
<dbReference type="InParanoid" id="A0A1Z5JCK0"/>
<reference evidence="4 5" key="1">
    <citation type="journal article" date="2015" name="Plant Cell">
        <title>Oil accumulation by the oleaginous diatom Fistulifera solaris as revealed by the genome and transcriptome.</title>
        <authorList>
            <person name="Tanaka T."/>
            <person name="Maeda Y."/>
            <person name="Veluchamy A."/>
            <person name="Tanaka M."/>
            <person name="Abida H."/>
            <person name="Marechal E."/>
            <person name="Bowler C."/>
            <person name="Muto M."/>
            <person name="Sunaga Y."/>
            <person name="Tanaka M."/>
            <person name="Yoshino T."/>
            <person name="Taniguchi T."/>
            <person name="Fukuda Y."/>
            <person name="Nemoto M."/>
            <person name="Matsumoto M."/>
            <person name="Wong P.S."/>
            <person name="Aburatani S."/>
            <person name="Fujibuchi W."/>
        </authorList>
    </citation>
    <scope>NUCLEOTIDE SEQUENCE [LARGE SCALE GENOMIC DNA]</scope>
    <source>
        <strain evidence="4 5">JPCC DA0580</strain>
    </source>
</reference>
<dbReference type="PANTHER" id="PTHR47447:SF28">
    <property type="entry name" value="PENTACOTRIPEPTIDE-REPEAT REGION OF PRORP DOMAIN-CONTAINING PROTEIN"/>
    <property type="match status" value="1"/>
</dbReference>
<comment type="caution">
    <text evidence="4">The sequence shown here is derived from an EMBL/GenBank/DDBJ whole genome shotgun (WGS) entry which is preliminary data.</text>
</comment>
<dbReference type="NCBIfam" id="TIGR00756">
    <property type="entry name" value="PPR"/>
    <property type="match status" value="4"/>
</dbReference>
<dbReference type="SUPFAM" id="SSF48452">
    <property type="entry name" value="TPR-like"/>
    <property type="match status" value="1"/>
</dbReference>
<feature type="domain" description="PROP1-like PPR" evidence="3">
    <location>
        <begin position="78"/>
        <end position="248"/>
    </location>
</feature>
<dbReference type="PANTHER" id="PTHR47447">
    <property type="entry name" value="OS03G0856100 PROTEIN"/>
    <property type="match status" value="1"/>
</dbReference>
<keyword evidence="1" id="KW-0677">Repeat</keyword>
<organism evidence="4 5">
    <name type="scientific">Fistulifera solaris</name>
    <name type="common">Oleaginous diatom</name>
    <dbReference type="NCBI Taxonomy" id="1519565"/>
    <lineage>
        <taxon>Eukaryota</taxon>
        <taxon>Sar</taxon>
        <taxon>Stramenopiles</taxon>
        <taxon>Ochrophyta</taxon>
        <taxon>Bacillariophyta</taxon>
        <taxon>Bacillariophyceae</taxon>
        <taxon>Bacillariophycidae</taxon>
        <taxon>Naviculales</taxon>
        <taxon>Naviculaceae</taxon>
        <taxon>Fistulifera</taxon>
    </lineage>
</organism>
<protein>
    <recommendedName>
        <fullName evidence="3">PROP1-like PPR domain-containing protein</fullName>
    </recommendedName>
</protein>
<dbReference type="Pfam" id="PF13041">
    <property type="entry name" value="PPR_2"/>
    <property type="match status" value="1"/>
</dbReference>
<feature type="repeat" description="PPR" evidence="2">
    <location>
        <begin position="588"/>
        <end position="622"/>
    </location>
</feature>
<evidence type="ECO:0000313" key="4">
    <source>
        <dbReference type="EMBL" id="GAX11622.1"/>
    </source>
</evidence>
<dbReference type="Gene3D" id="1.25.40.10">
    <property type="entry name" value="Tetratricopeptide repeat domain"/>
    <property type="match status" value="5"/>
</dbReference>
<feature type="repeat" description="PPR" evidence="2">
    <location>
        <begin position="553"/>
        <end position="587"/>
    </location>
</feature>
<gene>
    <name evidence="4" type="ORF">FisN_1Lh012</name>
</gene>
<dbReference type="AlphaFoldDB" id="A0A1Z5JCK0"/>
<feature type="repeat" description="PPR" evidence="2">
    <location>
        <begin position="185"/>
        <end position="219"/>
    </location>
</feature>
<feature type="repeat" description="PPR" evidence="2">
    <location>
        <begin position="296"/>
        <end position="330"/>
    </location>
</feature>
<proteinExistence type="predicted"/>
<dbReference type="InterPro" id="IPR011990">
    <property type="entry name" value="TPR-like_helical_dom_sf"/>
</dbReference>
<dbReference type="InterPro" id="IPR002885">
    <property type="entry name" value="PPR_rpt"/>
</dbReference>
<accession>A0A1Z5JCK0</accession>
<dbReference type="Pfam" id="PF17177">
    <property type="entry name" value="PPR_long"/>
    <property type="match status" value="2"/>
</dbReference>
<evidence type="ECO:0000256" key="2">
    <source>
        <dbReference type="PROSITE-ProRule" id="PRU00708"/>
    </source>
</evidence>
<evidence type="ECO:0000313" key="5">
    <source>
        <dbReference type="Proteomes" id="UP000198406"/>
    </source>
</evidence>
<evidence type="ECO:0000259" key="3">
    <source>
        <dbReference type="Pfam" id="PF17177"/>
    </source>
</evidence>
<feature type="repeat" description="PPR" evidence="2">
    <location>
        <begin position="440"/>
        <end position="474"/>
    </location>
</feature>
<dbReference type="OrthoDB" id="44486at2759"/>
<dbReference type="InterPro" id="IPR033443">
    <property type="entry name" value="PROP1-like_PPR_dom"/>
</dbReference>
<keyword evidence="5" id="KW-1185">Reference proteome</keyword>
<dbReference type="Proteomes" id="UP000198406">
    <property type="component" value="Unassembled WGS sequence"/>
</dbReference>
<dbReference type="Pfam" id="PF01535">
    <property type="entry name" value="PPR"/>
    <property type="match status" value="1"/>
</dbReference>
<name>A0A1Z5JCK0_FISSO</name>
<evidence type="ECO:0000256" key="1">
    <source>
        <dbReference type="ARBA" id="ARBA00022737"/>
    </source>
</evidence>
<dbReference type="EMBL" id="BDSP01000042">
    <property type="protein sequence ID" value="GAX11622.1"/>
    <property type="molecule type" value="Genomic_DNA"/>
</dbReference>